<dbReference type="PANTHER" id="PTHR42933">
    <property type="entry name" value="SLR6095 PROTEIN"/>
    <property type="match status" value="1"/>
</dbReference>
<evidence type="ECO:0000256" key="1">
    <source>
        <dbReference type="ARBA" id="ARBA00011900"/>
    </source>
</evidence>
<proteinExistence type="predicted"/>
<evidence type="ECO:0000259" key="7">
    <source>
        <dbReference type="Pfam" id="PF02384"/>
    </source>
</evidence>
<protein>
    <recommendedName>
        <fullName evidence="1">site-specific DNA-methyltransferase (adenine-specific)</fullName>
        <ecNumber evidence="1">2.1.1.72</ecNumber>
    </recommendedName>
</protein>
<dbReference type="EC" id="2.1.1.72" evidence="1"/>
<keyword evidence="10" id="KW-1185">Reference proteome</keyword>
<evidence type="ECO:0000313" key="10">
    <source>
        <dbReference type="Proteomes" id="UP000006875"/>
    </source>
</evidence>
<accession>E3H7E0</accession>
<keyword evidence="2 9" id="KW-0489">Methyltransferase</keyword>
<dbReference type="Pfam" id="PF12161">
    <property type="entry name" value="HsdM_N"/>
    <property type="match status" value="1"/>
</dbReference>
<evidence type="ECO:0000256" key="5">
    <source>
        <dbReference type="ARBA" id="ARBA00022747"/>
    </source>
</evidence>
<dbReference type="Proteomes" id="UP000006875">
    <property type="component" value="Chromosome"/>
</dbReference>
<dbReference type="REBASE" id="28534">
    <property type="entry name" value="M.IpoORF1055P"/>
</dbReference>
<dbReference type="InterPro" id="IPR051537">
    <property type="entry name" value="DNA_Adenine_Mtase"/>
</dbReference>
<feature type="domain" description="N6 adenine-specific DNA methyltransferase N-terminal" evidence="8">
    <location>
        <begin position="267"/>
        <end position="408"/>
    </location>
</feature>
<dbReference type="RefSeq" id="WP_013387504.1">
    <property type="nucleotide sequence ID" value="NC_014632.1"/>
</dbReference>
<dbReference type="SUPFAM" id="SSF53335">
    <property type="entry name" value="S-adenosyl-L-methionine-dependent methyltransferases"/>
    <property type="match status" value="1"/>
</dbReference>
<organism evidence="9 10">
    <name type="scientific">Ilyobacter polytropus (strain ATCC 51220 / DSM 2926 / LMG 16218 / CuHBu1)</name>
    <dbReference type="NCBI Taxonomy" id="572544"/>
    <lineage>
        <taxon>Bacteria</taxon>
        <taxon>Fusobacteriati</taxon>
        <taxon>Fusobacteriota</taxon>
        <taxon>Fusobacteriia</taxon>
        <taxon>Fusobacteriales</taxon>
        <taxon>Fusobacteriaceae</taxon>
        <taxon>Ilyobacter</taxon>
    </lineage>
</organism>
<evidence type="ECO:0000256" key="6">
    <source>
        <dbReference type="ARBA" id="ARBA00047942"/>
    </source>
</evidence>
<dbReference type="Pfam" id="PF22397">
    <property type="entry name" value="NADAR-DarT1"/>
    <property type="match status" value="1"/>
</dbReference>
<dbReference type="AlphaFoldDB" id="E3H7E0"/>
<dbReference type="InterPro" id="IPR002052">
    <property type="entry name" value="DNA_methylase_N6_adenine_CS"/>
</dbReference>
<dbReference type="PRINTS" id="PR00507">
    <property type="entry name" value="N12N6MTFRASE"/>
</dbReference>
<dbReference type="GO" id="GO:0009307">
    <property type="term" value="P:DNA restriction-modification system"/>
    <property type="evidence" value="ECO:0007669"/>
    <property type="project" value="UniProtKB-KW"/>
</dbReference>
<keyword evidence="4" id="KW-0949">S-adenosyl-L-methionine</keyword>
<comment type="catalytic activity">
    <reaction evidence="6">
        <text>a 2'-deoxyadenosine in DNA + S-adenosyl-L-methionine = an N(6)-methyl-2'-deoxyadenosine in DNA + S-adenosyl-L-homocysteine + H(+)</text>
        <dbReference type="Rhea" id="RHEA:15197"/>
        <dbReference type="Rhea" id="RHEA-COMP:12418"/>
        <dbReference type="Rhea" id="RHEA-COMP:12419"/>
        <dbReference type="ChEBI" id="CHEBI:15378"/>
        <dbReference type="ChEBI" id="CHEBI:57856"/>
        <dbReference type="ChEBI" id="CHEBI:59789"/>
        <dbReference type="ChEBI" id="CHEBI:90615"/>
        <dbReference type="ChEBI" id="CHEBI:90616"/>
        <dbReference type="EC" id="2.1.1.72"/>
    </reaction>
</comment>
<dbReference type="eggNOG" id="COG0286">
    <property type="taxonomic scope" value="Bacteria"/>
</dbReference>
<name>E3H7E0_ILYPC</name>
<dbReference type="InterPro" id="IPR029063">
    <property type="entry name" value="SAM-dependent_MTases_sf"/>
</dbReference>
<dbReference type="Gene3D" id="3.40.50.150">
    <property type="entry name" value="Vaccinia Virus protein VP39"/>
    <property type="match status" value="1"/>
</dbReference>
<dbReference type="KEGG" id="ipo:Ilyop_1055"/>
<dbReference type="InterPro" id="IPR053913">
    <property type="entry name" value="NADAR-DarT1"/>
</dbReference>
<keyword evidence="3" id="KW-0808">Transferase</keyword>
<keyword evidence="5" id="KW-0680">Restriction system</keyword>
<dbReference type="PROSITE" id="PS00092">
    <property type="entry name" value="N6_MTASE"/>
    <property type="match status" value="1"/>
</dbReference>
<dbReference type="PANTHER" id="PTHR42933:SF3">
    <property type="entry name" value="TYPE I RESTRICTION ENZYME MJAVIII METHYLASE SUBUNIT"/>
    <property type="match status" value="1"/>
</dbReference>
<sequence>MAKRPAYYIDFVNNRIKEKMVEFKWYPGYSIGQKQKSIISLHENFLLEFPNANILEISSKSLENLGIKLSAFNLMIQTKKGKAFSVECAFQGSKVFKKGGPYIDLFHKTSREAKKDPRIKNSGPLVKFEYNKNEWSLEPKTFFYDWLYINSLYRNKELAQEIIKYDSFTDIEFNPEKSINCQARAAALFVLLKKLNIIDNAMKSINEYKKSVAPFYELNRDNFSKNFEKENKNKQLSLSQVSLKSEPKINNKEIIRMDHKVHNKIVSYIWSIADDVLRDIFVRGKYRDVILPFTVLRRIDILLEESKEKVLEMNKFFEENNINDKSGLEKITGYPFYNTSPFTMGKNSLKDSEYPFVSLLSDPDKIDSNLEEYLDGFSPNIQEIISKFKVRNQLETMQDAGITFGLIDKLTSGSINLSPYEVKNSKGEILPALTNLGMGYVFEELIRKFNEENNEEAGEHFTPREIIKLMTHIIFEPIKDILKEREGARFSIYDPACGSGGMLTEAEDFALKITDNKCIFSLFGQEVNPETWAICTGDMLIKGEKASNIGYGSTLSNDEFKGHKFDFILSNPPYGKSWKNDVDAIVENRGKKGKEIIKDPRFKVGLPTISDGQLLFLVNMISKMKNDTELGSRIASVHNGSSLFTGDAGQGESEIRKMILENDLLECIIALSTNIFYNTGIPTYIWILSNRKEERRKGKVQLINAIDIYTPLRKNLGQKNCELTKTQIDSITKIYLDFKKTETSKIFDNEDFGYNKIIVERPLRLKAKITNEAIESLRYEKTIIDEAKWIYRKYGDKVYDGLKDVKKDIENWIEKNEIKISPANKKKIFDVNVWKSQEELMKITEQLLEEIGEIEFDNFNTFKDLIGDTLNKLDIKIGKKDLDLIFNAITWKDEEGEPVIKKVEKDGTIIYEADSDLRDSESVPLNEDIHEYFEREVLNYIPDAWIDESKTQKGYSISFTRYFYNFTPPRSLEAIASEIEKLQEETEGIMEEFLND</sequence>
<evidence type="ECO:0000256" key="2">
    <source>
        <dbReference type="ARBA" id="ARBA00022603"/>
    </source>
</evidence>
<dbReference type="GO" id="GO:0032259">
    <property type="term" value="P:methylation"/>
    <property type="evidence" value="ECO:0007669"/>
    <property type="project" value="UniProtKB-KW"/>
</dbReference>
<evidence type="ECO:0000259" key="8">
    <source>
        <dbReference type="Pfam" id="PF12161"/>
    </source>
</evidence>
<evidence type="ECO:0000256" key="4">
    <source>
        <dbReference type="ARBA" id="ARBA00022691"/>
    </source>
</evidence>
<gene>
    <name evidence="9" type="ordered locus">Ilyop_1055</name>
</gene>
<dbReference type="STRING" id="572544.Ilyop_1055"/>
<dbReference type="InterPro" id="IPR022749">
    <property type="entry name" value="D12N6_MeTrfase_N"/>
</dbReference>
<feature type="domain" description="DNA methylase adenine-specific" evidence="7">
    <location>
        <begin position="438"/>
        <end position="742"/>
    </location>
</feature>
<dbReference type="EMBL" id="CP002281">
    <property type="protein sequence ID" value="ADO82836.1"/>
    <property type="molecule type" value="Genomic_DNA"/>
</dbReference>
<evidence type="ECO:0000313" key="9">
    <source>
        <dbReference type="EMBL" id="ADO82836.1"/>
    </source>
</evidence>
<dbReference type="InterPro" id="IPR003356">
    <property type="entry name" value="DNA_methylase_A-5"/>
</dbReference>
<dbReference type="GO" id="GO:0009007">
    <property type="term" value="F:site-specific DNA-methyltransferase (adenine-specific) activity"/>
    <property type="evidence" value="ECO:0007669"/>
    <property type="project" value="UniProtKB-EC"/>
</dbReference>
<dbReference type="GO" id="GO:0003677">
    <property type="term" value="F:DNA binding"/>
    <property type="evidence" value="ECO:0007669"/>
    <property type="project" value="InterPro"/>
</dbReference>
<reference evidence="9 10" key="1">
    <citation type="journal article" date="2010" name="Stand. Genomic Sci.">
        <title>Complete genome sequence of Ilyobacter polytropus type strain (CuHbu1).</title>
        <authorList>
            <person name="Sikorski J."/>
            <person name="Chertkov O."/>
            <person name="Lapidus A."/>
            <person name="Nolan M."/>
            <person name="Lucas S."/>
            <person name="Del Rio T.G."/>
            <person name="Tice H."/>
            <person name="Cheng J.F."/>
            <person name="Tapia R."/>
            <person name="Han C."/>
            <person name="Goodwin L."/>
            <person name="Pitluck S."/>
            <person name="Liolios K."/>
            <person name="Ivanova N."/>
            <person name="Mavromatis K."/>
            <person name="Mikhailova N."/>
            <person name="Pati A."/>
            <person name="Chen A."/>
            <person name="Palaniappan K."/>
            <person name="Land M."/>
            <person name="Hauser L."/>
            <person name="Chang Y.J."/>
            <person name="Jeffries C.D."/>
            <person name="Brambilla E."/>
            <person name="Yasawong M."/>
            <person name="Rohde M."/>
            <person name="Pukall R."/>
            <person name="Spring S."/>
            <person name="Goker M."/>
            <person name="Woyke T."/>
            <person name="Bristow J."/>
            <person name="Eisen J.A."/>
            <person name="Markowitz V."/>
            <person name="Hugenholtz P."/>
            <person name="Kyrpides N.C."/>
            <person name="Klenk H.P."/>
        </authorList>
    </citation>
    <scope>NUCLEOTIDE SEQUENCE [LARGE SCALE GENOMIC DNA]</scope>
    <source>
        <strain evidence="10">ATCC 51220 / DSM 2926 / LMG 16218 / CuHBu1</strain>
    </source>
</reference>
<evidence type="ECO:0000256" key="3">
    <source>
        <dbReference type="ARBA" id="ARBA00022679"/>
    </source>
</evidence>
<dbReference type="GO" id="GO:0008170">
    <property type="term" value="F:N-methyltransferase activity"/>
    <property type="evidence" value="ECO:0007669"/>
    <property type="project" value="InterPro"/>
</dbReference>
<dbReference type="HOGENOM" id="CLU_012122_0_0_0"/>
<dbReference type="Pfam" id="PF02384">
    <property type="entry name" value="N6_Mtase"/>
    <property type="match status" value="1"/>
</dbReference>